<keyword evidence="3" id="KW-1185">Reference proteome</keyword>
<comment type="caution">
    <text evidence="2">The sequence shown here is derived from an EMBL/GenBank/DDBJ whole genome shotgun (WGS) entry which is preliminary data.</text>
</comment>
<gene>
    <name evidence="2" type="ORF">N475_25235</name>
</gene>
<evidence type="ECO:0000313" key="2">
    <source>
        <dbReference type="EMBL" id="KZN29853.1"/>
    </source>
</evidence>
<dbReference type="RefSeq" id="WP_081216138.1">
    <property type="nucleotide sequence ID" value="NZ_AQHB01000049.1"/>
</dbReference>
<dbReference type="InterPro" id="IPR000073">
    <property type="entry name" value="AB_hydrolase_1"/>
</dbReference>
<name>A0A166UDW8_9GAMM</name>
<dbReference type="PANTHER" id="PTHR43798">
    <property type="entry name" value="MONOACYLGLYCEROL LIPASE"/>
    <property type="match status" value="1"/>
</dbReference>
<proteinExistence type="predicted"/>
<dbReference type="AlphaFoldDB" id="A0A166UDW8"/>
<dbReference type="InterPro" id="IPR029058">
    <property type="entry name" value="AB_hydrolase_fold"/>
</dbReference>
<dbReference type="GO" id="GO:0016020">
    <property type="term" value="C:membrane"/>
    <property type="evidence" value="ECO:0007669"/>
    <property type="project" value="TreeGrafter"/>
</dbReference>
<reference evidence="2 3" key="1">
    <citation type="submission" date="2013-07" db="EMBL/GenBank/DDBJ databases">
        <title>Comparative Genomic and Metabolomic Analysis of Twelve Strains of Pseudoalteromonas luteoviolacea.</title>
        <authorList>
            <person name="Vynne N.G."/>
            <person name="Mansson M."/>
            <person name="Gram L."/>
        </authorList>
    </citation>
    <scope>NUCLEOTIDE SEQUENCE [LARGE SCALE GENOMIC DNA]</scope>
    <source>
        <strain evidence="2 3">DSM 6061</strain>
    </source>
</reference>
<dbReference type="Pfam" id="PF00561">
    <property type="entry name" value="Abhydrolase_1"/>
    <property type="match status" value="1"/>
</dbReference>
<dbReference type="PANTHER" id="PTHR43798:SF33">
    <property type="entry name" value="HYDROLASE, PUTATIVE (AFU_ORTHOLOGUE AFUA_2G14860)-RELATED"/>
    <property type="match status" value="1"/>
</dbReference>
<dbReference type="Proteomes" id="UP000076643">
    <property type="component" value="Unassembled WGS sequence"/>
</dbReference>
<dbReference type="SUPFAM" id="SSF53474">
    <property type="entry name" value="alpha/beta-Hydrolases"/>
    <property type="match status" value="1"/>
</dbReference>
<organism evidence="2 3">
    <name type="scientific">Pseudoalteromonas luteoviolacea DSM 6061</name>
    <dbReference type="NCBI Taxonomy" id="1365250"/>
    <lineage>
        <taxon>Bacteria</taxon>
        <taxon>Pseudomonadati</taxon>
        <taxon>Pseudomonadota</taxon>
        <taxon>Gammaproteobacteria</taxon>
        <taxon>Alteromonadales</taxon>
        <taxon>Pseudoalteromonadaceae</taxon>
        <taxon>Pseudoalteromonas</taxon>
    </lineage>
</organism>
<evidence type="ECO:0000259" key="1">
    <source>
        <dbReference type="Pfam" id="PF00561"/>
    </source>
</evidence>
<accession>A0A166UDW8</accession>
<feature type="domain" description="AB hydrolase-1" evidence="1">
    <location>
        <begin position="28"/>
        <end position="274"/>
    </location>
</feature>
<sequence>MLINKKNEMKDYFEEGFAWQQIGKGSVAVICLHGWLDNGNSYQPLVGELAQSERDNYTWYLLDLPGHGQSNWKSTDAGYYFVEYVYDVIRFMKAANITEAHFIGHSMGALIANLFTSLYPDKVLSLGLIDGVGLIHQGSASAKQNLLKAFRARDRASSQETRWFDDRQSIIKARASVSDFDESLAQVLMSRSIKCENGQYALTSDPRVKLPSTMRFNQEQAYSLLDKISVDTMLILPEHGYPQMRDNMRKFLSCFDRVRVVEVAGGHHCHMENPKQILKEIVSHIEKQGAC</sequence>
<dbReference type="Gene3D" id="3.40.50.1820">
    <property type="entry name" value="alpha/beta hydrolase"/>
    <property type="match status" value="1"/>
</dbReference>
<protein>
    <recommendedName>
        <fullName evidence="1">AB hydrolase-1 domain-containing protein</fullName>
    </recommendedName>
</protein>
<evidence type="ECO:0000313" key="3">
    <source>
        <dbReference type="Proteomes" id="UP000076643"/>
    </source>
</evidence>
<dbReference type="InterPro" id="IPR050266">
    <property type="entry name" value="AB_hydrolase_sf"/>
</dbReference>
<dbReference type="EMBL" id="AUYB01000156">
    <property type="protein sequence ID" value="KZN29853.1"/>
    <property type="molecule type" value="Genomic_DNA"/>
</dbReference>
<dbReference type="PATRIC" id="fig|1365250.3.peg.5046"/>